<proteinExistence type="predicted"/>
<organism evidence="3 4">
    <name type="scientific">Alkalibacillus haloalkaliphilus</name>
    <dbReference type="NCBI Taxonomy" id="94136"/>
    <lineage>
        <taxon>Bacteria</taxon>
        <taxon>Bacillati</taxon>
        <taxon>Bacillota</taxon>
        <taxon>Bacilli</taxon>
        <taxon>Bacillales</taxon>
        <taxon>Bacillaceae</taxon>
        <taxon>Alkalibacillus</taxon>
    </lineage>
</organism>
<keyword evidence="1" id="KW-0472">Membrane</keyword>
<gene>
    <name evidence="3" type="ORF">AHA02nite_18280</name>
</gene>
<protein>
    <submittedName>
        <fullName evidence="3">Uncharacterized protein</fullName>
    </submittedName>
</protein>
<feature type="chain" id="PRO_5021802813" evidence="2">
    <location>
        <begin position="24"/>
        <end position="274"/>
    </location>
</feature>
<keyword evidence="4" id="KW-1185">Reference proteome</keyword>
<name>A0A511W9P4_9BACI</name>
<sequence>MRKIILSTLIVLFLMGIDQQVSAEEEGEVSLGIMVQGAGDYSGNMSFTMSREYENTSTTTQSISESFQPTIGHFPGVTVEVVNKPEALDVNVDEGDQQRIEISGDIEPGDEVRVDLLIDMPTYVDGGQRSGSSGAGFSGRLALFAQRDNIYVQVVNVNYQFPQYNNGTEQSHLQLNHFDEERVAEYIEPTLTGSNVLTSGRWLVIDEGTNHEQLRDRDNKADLNDAVRGDLNIAYNVQLNTSPNILTYVAIGVAFISLIVSVSLVMYIRKFKLQ</sequence>
<keyword evidence="2" id="KW-0732">Signal</keyword>
<feature type="signal peptide" evidence="2">
    <location>
        <begin position="1"/>
        <end position="23"/>
    </location>
</feature>
<comment type="caution">
    <text evidence="3">The sequence shown here is derived from an EMBL/GenBank/DDBJ whole genome shotgun (WGS) entry which is preliminary data.</text>
</comment>
<dbReference type="EMBL" id="BJYA01000012">
    <property type="protein sequence ID" value="GEN46052.1"/>
    <property type="molecule type" value="Genomic_DNA"/>
</dbReference>
<accession>A0A511W9P4</accession>
<dbReference type="RefSeq" id="WP_146816509.1">
    <property type="nucleotide sequence ID" value="NZ_BJYA01000012.1"/>
</dbReference>
<keyword evidence="1" id="KW-1133">Transmembrane helix</keyword>
<keyword evidence="1" id="KW-0812">Transmembrane</keyword>
<feature type="transmembrane region" description="Helical" evidence="1">
    <location>
        <begin position="245"/>
        <end position="268"/>
    </location>
</feature>
<dbReference type="Proteomes" id="UP000321440">
    <property type="component" value="Unassembled WGS sequence"/>
</dbReference>
<reference evidence="3 4" key="1">
    <citation type="submission" date="2019-07" db="EMBL/GenBank/DDBJ databases">
        <title>Whole genome shotgun sequence of Alkalibacillus haloalkaliphilus NBRC 103110.</title>
        <authorList>
            <person name="Hosoyama A."/>
            <person name="Uohara A."/>
            <person name="Ohji S."/>
            <person name="Ichikawa N."/>
        </authorList>
    </citation>
    <scope>NUCLEOTIDE SEQUENCE [LARGE SCALE GENOMIC DNA]</scope>
    <source>
        <strain evidence="3 4">NBRC 103110</strain>
    </source>
</reference>
<dbReference type="AlphaFoldDB" id="A0A511W9P4"/>
<evidence type="ECO:0000256" key="2">
    <source>
        <dbReference type="SAM" id="SignalP"/>
    </source>
</evidence>
<evidence type="ECO:0000313" key="4">
    <source>
        <dbReference type="Proteomes" id="UP000321440"/>
    </source>
</evidence>
<evidence type="ECO:0000313" key="3">
    <source>
        <dbReference type="EMBL" id="GEN46052.1"/>
    </source>
</evidence>
<evidence type="ECO:0000256" key="1">
    <source>
        <dbReference type="SAM" id="Phobius"/>
    </source>
</evidence>